<comment type="caution">
    <text evidence="2">The sequence shown here is derived from an EMBL/GenBank/DDBJ whole genome shotgun (WGS) entry which is preliminary data.</text>
</comment>
<gene>
    <name evidence="2" type="ORF">CSHISOI_10428</name>
</gene>
<dbReference type="EMBL" id="PUHP01001872">
    <property type="protein sequence ID" value="TQN65003.1"/>
    <property type="molecule type" value="Genomic_DNA"/>
</dbReference>
<evidence type="ECO:0000313" key="3">
    <source>
        <dbReference type="Proteomes" id="UP000326340"/>
    </source>
</evidence>
<dbReference type="Proteomes" id="UP000326340">
    <property type="component" value="Unassembled WGS sequence"/>
</dbReference>
<keyword evidence="1" id="KW-0732">Signal</keyword>
<protein>
    <submittedName>
        <fullName evidence="2">Uncharacterized protein</fullName>
    </submittedName>
</protein>
<name>A0A5Q4BDG9_9PEZI</name>
<keyword evidence="3" id="KW-1185">Reference proteome</keyword>
<dbReference type="AlphaFoldDB" id="A0A5Q4BDG9"/>
<organism evidence="2 3">
    <name type="scientific">Colletotrichum shisoi</name>
    <dbReference type="NCBI Taxonomy" id="2078593"/>
    <lineage>
        <taxon>Eukaryota</taxon>
        <taxon>Fungi</taxon>
        <taxon>Dikarya</taxon>
        <taxon>Ascomycota</taxon>
        <taxon>Pezizomycotina</taxon>
        <taxon>Sordariomycetes</taxon>
        <taxon>Hypocreomycetidae</taxon>
        <taxon>Glomerellales</taxon>
        <taxon>Glomerellaceae</taxon>
        <taxon>Colletotrichum</taxon>
        <taxon>Colletotrichum destructivum species complex</taxon>
    </lineage>
</organism>
<accession>A0A5Q4BDG9</accession>
<dbReference type="OrthoDB" id="4850849at2759"/>
<sequence length="240" mass="25174">MRSGSRSLVLALLGLALTATAADDKKIQVGFGLRPCREICYKKASDSGSDRVHECDDLPSCGNLYRYKDYVRGPAATATATATTAASRVPEPTMPAPEPIPTSIFVTPSTPATPTATATATAPAQTAFPWRCRGHWPIQRPCRTPARASARPTKACFLTTSTPETVTTAETITTPECPLPTAATMTTTTMTTTTNKTTTTRRCKPWGFRGYDPRSSCGAPEASAASFASAASLASSASSS</sequence>
<evidence type="ECO:0000313" key="2">
    <source>
        <dbReference type="EMBL" id="TQN65003.1"/>
    </source>
</evidence>
<proteinExistence type="predicted"/>
<feature type="signal peptide" evidence="1">
    <location>
        <begin position="1"/>
        <end position="22"/>
    </location>
</feature>
<evidence type="ECO:0000256" key="1">
    <source>
        <dbReference type="SAM" id="SignalP"/>
    </source>
</evidence>
<reference evidence="2 3" key="1">
    <citation type="journal article" date="2019" name="Sci. Rep.">
        <title>Colletotrichum shisoi sp. nov., an anthracnose pathogen of Perilla frutescens in Japan: molecular phylogenetic, morphological and genomic evidence.</title>
        <authorList>
            <person name="Gan P."/>
            <person name="Tsushima A."/>
            <person name="Hiroyama R."/>
            <person name="Narusaka M."/>
            <person name="Takano Y."/>
            <person name="Narusaka Y."/>
            <person name="Kawaradani M."/>
            <person name="Damm U."/>
            <person name="Shirasu K."/>
        </authorList>
    </citation>
    <scope>NUCLEOTIDE SEQUENCE [LARGE SCALE GENOMIC DNA]</scope>
    <source>
        <strain evidence="2 3">PG-2018a</strain>
    </source>
</reference>
<feature type="chain" id="PRO_5024948328" evidence="1">
    <location>
        <begin position="23"/>
        <end position="240"/>
    </location>
</feature>